<gene>
    <name evidence="1" type="ORF">RE6C_04769</name>
</gene>
<organism evidence="1 2">
    <name type="scientific">Rhodopirellula europaea 6C</name>
    <dbReference type="NCBI Taxonomy" id="1263867"/>
    <lineage>
        <taxon>Bacteria</taxon>
        <taxon>Pseudomonadati</taxon>
        <taxon>Planctomycetota</taxon>
        <taxon>Planctomycetia</taxon>
        <taxon>Pirellulales</taxon>
        <taxon>Pirellulaceae</taxon>
        <taxon>Rhodopirellula</taxon>
    </lineage>
</organism>
<protein>
    <submittedName>
        <fullName evidence="1">Uncharacterized protein</fullName>
    </submittedName>
</protein>
<keyword evidence="2" id="KW-1185">Reference proteome</keyword>
<evidence type="ECO:0000313" key="1">
    <source>
        <dbReference type="EMBL" id="EMB14347.1"/>
    </source>
</evidence>
<evidence type="ECO:0000313" key="2">
    <source>
        <dbReference type="Proteomes" id="UP000011529"/>
    </source>
</evidence>
<comment type="caution">
    <text evidence="1">The sequence shown here is derived from an EMBL/GenBank/DDBJ whole genome shotgun (WGS) entry which is preliminary data.</text>
</comment>
<reference evidence="1" key="2">
    <citation type="journal article" date="2013" name="Mar. Genomics">
        <title>Expression of sulfatases in Rhodopirellula baltica and the diversity of sulfatases in the genus Rhodopirellula.</title>
        <authorList>
            <person name="Wegner C.E."/>
            <person name="Richter-Heitmann T."/>
            <person name="Klindworth A."/>
            <person name="Klockow C."/>
            <person name="Richter M."/>
            <person name="Achstetter T."/>
            <person name="Glockner F.O."/>
            <person name="Harder J."/>
        </authorList>
    </citation>
    <scope>NUCLEOTIDE SEQUENCE [LARGE SCALE GENOMIC DNA]</scope>
    <source>
        <strain evidence="1">6C</strain>
    </source>
</reference>
<name>M2ANP9_9BACT</name>
<dbReference type="PATRIC" id="fig|1263867.3.peg.5123"/>
<proteinExistence type="predicted"/>
<dbReference type="Proteomes" id="UP000011529">
    <property type="component" value="Unassembled WGS sequence"/>
</dbReference>
<sequence>MRHVAWIVAELFVSVAGAIAKSGCGVEASVRVLTRLELMFCDRCGSLQ</sequence>
<accession>M2ANP9</accession>
<reference evidence="1" key="1">
    <citation type="submission" date="2012-11" db="EMBL/GenBank/DDBJ databases">
        <title>Permanent draft genomes of Rhodopirellula europaea strain SH398 and 6C.</title>
        <authorList>
            <person name="Richter M."/>
            <person name="Richter-Heitmann T."/>
            <person name="Frank C."/>
            <person name="Harder J."/>
            <person name="Glockner F.O."/>
        </authorList>
    </citation>
    <scope>NUCLEOTIDE SEQUENCE</scope>
    <source>
        <strain evidence="1">6C</strain>
    </source>
</reference>
<dbReference type="AlphaFoldDB" id="M2ANP9"/>
<dbReference type="EMBL" id="ANMO01000216">
    <property type="protein sequence ID" value="EMB14347.1"/>
    <property type="molecule type" value="Genomic_DNA"/>
</dbReference>